<evidence type="ECO:0000313" key="1">
    <source>
        <dbReference type="EMBL" id="SOD80391.1"/>
    </source>
</evidence>
<organism evidence="1 2">
    <name type="scientific">Spirosoma fluviale</name>
    <dbReference type="NCBI Taxonomy" id="1597977"/>
    <lineage>
        <taxon>Bacteria</taxon>
        <taxon>Pseudomonadati</taxon>
        <taxon>Bacteroidota</taxon>
        <taxon>Cytophagia</taxon>
        <taxon>Cytophagales</taxon>
        <taxon>Cytophagaceae</taxon>
        <taxon>Spirosoma</taxon>
    </lineage>
</organism>
<dbReference type="AlphaFoldDB" id="A0A286FAY6"/>
<evidence type="ECO:0000313" key="2">
    <source>
        <dbReference type="Proteomes" id="UP000219452"/>
    </source>
</evidence>
<name>A0A286FAY6_9BACT</name>
<gene>
    <name evidence="1" type="ORF">SAMN06269250_1379</name>
</gene>
<protein>
    <submittedName>
        <fullName evidence="1">Uncharacterized protein</fullName>
    </submittedName>
</protein>
<keyword evidence="2" id="KW-1185">Reference proteome</keyword>
<dbReference type="Proteomes" id="UP000219452">
    <property type="component" value="Unassembled WGS sequence"/>
</dbReference>
<reference evidence="2" key="1">
    <citation type="submission" date="2017-09" db="EMBL/GenBank/DDBJ databases">
        <authorList>
            <person name="Varghese N."/>
            <person name="Submissions S."/>
        </authorList>
    </citation>
    <scope>NUCLEOTIDE SEQUENCE [LARGE SCALE GENOMIC DNA]</scope>
    <source>
        <strain evidence="2">DSM 29961</strain>
    </source>
</reference>
<sequence length="63" mass="7266">MRQIYGAMLMRKRNSLWFCIQTFCAITDGVDLWNDNAQLISRKAGLVNEATVFILNRSTWQVG</sequence>
<dbReference type="EMBL" id="OCNH01000001">
    <property type="protein sequence ID" value="SOD80391.1"/>
    <property type="molecule type" value="Genomic_DNA"/>
</dbReference>
<proteinExistence type="predicted"/>
<accession>A0A286FAY6</accession>